<accession>A0A0F9FV74</accession>
<protein>
    <submittedName>
        <fullName evidence="2">Uncharacterized protein</fullName>
    </submittedName>
</protein>
<evidence type="ECO:0000313" key="2">
    <source>
        <dbReference type="EMBL" id="KKL61240.1"/>
    </source>
</evidence>
<keyword evidence="1" id="KW-1133">Transmembrane helix</keyword>
<name>A0A0F9FV74_9ZZZZ</name>
<comment type="caution">
    <text evidence="2">The sequence shown here is derived from an EMBL/GenBank/DDBJ whole genome shotgun (WGS) entry which is preliminary data.</text>
</comment>
<feature type="transmembrane region" description="Helical" evidence="1">
    <location>
        <begin position="150"/>
        <end position="169"/>
    </location>
</feature>
<gene>
    <name evidence="2" type="ORF">LCGC14_2197330</name>
</gene>
<keyword evidence="1" id="KW-0472">Membrane</keyword>
<organism evidence="2">
    <name type="scientific">marine sediment metagenome</name>
    <dbReference type="NCBI Taxonomy" id="412755"/>
    <lineage>
        <taxon>unclassified sequences</taxon>
        <taxon>metagenomes</taxon>
        <taxon>ecological metagenomes</taxon>
    </lineage>
</organism>
<evidence type="ECO:0000256" key="1">
    <source>
        <dbReference type="SAM" id="Phobius"/>
    </source>
</evidence>
<dbReference type="AlphaFoldDB" id="A0A0F9FV74"/>
<proteinExistence type="predicted"/>
<keyword evidence="1" id="KW-0812">Transmembrane</keyword>
<feature type="transmembrane region" description="Helical" evidence="1">
    <location>
        <begin position="181"/>
        <end position="199"/>
    </location>
</feature>
<dbReference type="EMBL" id="LAZR01028880">
    <property type="protein sequence ID" value="KKL61240.1"/>
    <property type="molecule type" value="Genomic_DNA"/>
</dbReference>
<reference evidence="2" key="1">
    <citation type="journal article" date="2015" name="Nature">
        <title>Complex archaea that bridge the gap between prokaryotes and eukaryotes.</title>
        <authorList>
            <person name="Spang A."/>
            <person name="Saw J.H."/>
            <person name="Jorgensen S.L."/>
            <person name="Zaremba-Niedzwiedzka K."/>
            <person name="Martijn J."/>
            <person name="Lind A.E."/>
            <person name="van Eijk R."/>
            <person name="Schleper C."/>
            <person name="Guy L."/>
            <person name="Ettema T.J."/>
        </authorList>
    </citation>
    <scope>NUCLEOTIDE SEQUENCE</scope>
</reference>
<sequence length="224" mass="24699">MNNKLIALVFVFVLIGSFVVAEIELTIPFNQEFDLKRPCFNNETFCSAAAVCNVTIIYPDGSILTNNQQMTNQNSFHNVTLTNFNISQLGIMPTIVVCDDPGGAVNASGKDTFEIEVTGDGFKPNVFPIEFSIFILGFILIATGKFKEDLGFFVTFGGMILMVIGVVTLYPGYSGLNYSTLQGQVVGIGGAGVGFYFMIERFFSRDKQVDHFDQEDDGRFHDND</sequence>
<feature type="transmembrane region" description="Helical" evidence="1">
    <location>
        <begin position="126"/>
        <end position="143"/>
    </location>
</feature>